<dbReference type="PANTHER" id="PTHR28106">
    <property type="entry name" value="MITOCHONDRIAL ATPASE COMPLEX SUBUNIT ATP10"/>
    <property type="match status" value="1"/>
</dbReference>
<dbReference type="OrthoDB" id="17089at2759"/>
<reference evidence="2" key="2">
    <citation type="submission" date="2019-06" db="EMBL/GenBank/DDBJ databases">
        <title>Genomics analysis of Aphanomyces spp. identifies a new class of oomycete effector associated with host adaptation.</title>
        <authorList>
            <person name="Gaulin E."/>
        </authorList>
    </citation>
    <scope>NUCLEOTIDE SEQUENCE</scope>
    <source>
        <strain evidence="2">CBS 578.67</strain>
    </source>
</reference>
<reference evidence="3 4" key="1">
    <citation type="submission" date="2019-03" db="EMBL/GenBank/DDBJ databases">
        <authorList>
            <person name="Gaulin E."/>
            <person name="Dumas B."/>
        </authorList>
    </citation>
    <scope>NUCLEOTIDE SEQUENCE [LARGE SCALE GENOMIC DNA]</scope>
    <source>
        <strain evidence="3">CBS 568.67</strain>
    </source>
</reference>
<dbReference type="EMBL" id="CAADRA010000395">
    <property type="protein sequence ID" value="VFT79999.1"/>
    <property type="molecule type" value="Genomic_DNA"/>
</dbReference>
<feature type="compositionally biased region" description="Basic and acidic residues" evidence="1">
    <location>
        <begin position="31"/>
        <end position="49"/>
    </location>
</feature>
<dbReference type="Proteomes" id="UP000332933">
    <property type="component" value="Unassembled WGS sequence"/>
</dbReference>
<dbReference type="GO" id="GO:0033615">
    <property type="term" value="P:mitochondrial proton-transporting ATP synthase complex assembly"/>
    <property type="evidence" value="ECO:0007669"/>
    <property type="project" value="TreeGrafter"/>
</dbReference>
<dbReference type="GO" id="GO:0005743">
    <property type="term" value="C:mitochondrial inner membrane"/>
    <property type="evidence" value="ECO:0007669"/>
    <property type="project" value="TreeGrafter"/>
</dbReference>
<name>A0A485KE11_9STRA</name>
<dbReference type="AlphaFoldDB" id="A0A485KE11"/>
<dbReference type="InterPro" id="IPR007849">
    <property type="entry name" value="ATP10"/>
</dbReference>
<feature type="region of interest" description="Disordered" evidence="1">
    <location>
        <begin position="30"/>
        <end position="51"/>
    </location>
</feature>
<organism evidence="3 4">
    <name type="scientific">Aphanomyces stellatus</name>
    <dbReference type="NCBI Taxonomy" id="120398"/>
    <lineage>
        <taxon>Eukaryota</taxon>
        <taxon>Sar</taxon>
        <taxon>Stramenopiles</taxon>
        <taxon>Oomycota</taxon>
        <taxon>Saprolegniomycetes</taxon>
        <taxon>Saprolegniales</taxon>
        <taxon>Verrucalvaceae</taxon>
        <taxon>Aphanomyces</taxon>
    </lineage>
</organism>
<dbReference type="PANTHER" id="PTHR28106:SF1">
    <property type="entry name" value="MITOCHONDRIAL ATPASE COMPLEX SUBUNIT ATP10"/>
    <property type="match status" value="1"/>
</dbReference>
<dbReference type="EMBL" id="VJMH01000395">
    <property type="protein sequence ID" value="KAF0716502.1"/>
    <property type="molecule type" value="Genomic_DNA"/>
</dbReference>
<keyword evidence="4" id="KW-1185">Reference proteome</keyword>
<evidence type="ECO:0000256" key="1">
    <source>
        <dbReference type="SAM" id="MobiDB-lite"/>
    </source>
</evidence>
<evidence type="ECO:0000313" key="3">
    <source>
        <dbReference type="EMBL" id="VFT79999.1"/>
    </source>
</evidence>
<accession>A0A485KE11</accession>
<evidence type="ECO:0000313" key="4">
    <source>
        <dbReference type="Proteomes" id="UP000332933"/>
    </source>
</evidence>
<proteinExistence type="predicted"/>
<evidence type="ECO:0000313" key="2">
    <source>
        <dbReference type="EMBL" id="KAF0716502.1"/>
    </source>
</evidence>
<sequence length="279" mass="32122">MLALARRRTCPQTRHSIPLSFRYFSADNEDSSVKKYDRPPRAKLVDKDPPPSVTYKADRSVVENWKEVMKTMDEMMDEIEAKRPKQYMPNKFKEMKAYNDTDGKVVVSKLELTPVSQAPEMPSLKVKNLNDSEFDMKNLTGGKLTLLLTCFKNSGFDNLQGWRDAFEKSFGEKNPMVQIVQLNIIEEWYVKLMPGMIRNGLRSKVPELQYNLTCVYYGRCDEFRATLDLFNSFVGYVQLVDAKGRVRWTSAGNITPEESTVMTLLSSKLLSEISQKPRK</sequence>
<dbReference type="Pfam" id="PF05176">
    <property type="entry name" value="ATP-synt_10"/>
    <property type="match status" value="1"/>
</dbReference>
<gene>
    <name evidence="3" type="primary">Aste57867_2811</name>
    <name evidence="2" type="ORF">As57867_002804</name>
    <name evidence="3" type="ORF">ASTE57867_2811</name>
</gene>
<protein>
    <submittedName>
        <fullName evidence="3">Aste57867_2811 protein</fullName>
    </submittedName>
</protein>